<dbReference type="Gramene" id="GBG86510">
    <property type="protein sequence ID" value="GBG86510"/>
    <property type="gene ID" value="CBR_g41503"/>
</dbReference>
<gene>
    <name evidence="5" type="ORF">CBR_g41503</name>
</gene>
<dbReference type="PROSITE" id="PS50158">
    <property type="entry name" value="ZF_CCHC"/>
    <property type="match status" value="1"/>
</dbReference>
<feature type="compositionally biased region" description="Low complexity" evidence="2">
    <location>
        <begin position="79"/>
        <end position="91"/>
    </location>
</feature>
<dbReference type="GO" id="GO:0008270">
    <property type="term" value="F:zinc ion binding"/>
    <property type="evidence" value="ECO:0007669"/>
    <property type="project" value="UniProtKB-KW"/>
</dbReference>
<feature type="region of interest" description="Disordered" evidence="2">
    <location>
        <begin position="56"/>
        <end position="92"/>
    </location>
</feature>
<evidence type="ECO:0000259" key="4">
    <source>
        <dbReference type="PROSITE" id="PS50158"/>
    </source>
</evidence>
<proteinExistence type="predicted"/>
<evidence type="ECO:0000313" key="6">
    <source>
        <dbReference type="Proteomes" id="UP000265515"/>
    </source>
</evidence>
<evidence type="ECO:0000256" key="1">
    <source>
        <dbReference type="PROSITE-ProRule" id="PRU00047"/>
    </source>
</evidence>
<evidence type="ECO:0000256" key="2">
    <source>
        <dbReference type="SAM" id="MobiDB-lite"/>
    </source>
</evidence>
<evidence type="ECO:0000313" key="5">
    <source>
        <dbReference type="EMBL" id="GBG86510.1"/>
    </source>
</evidence>
<dbReference type="AlphaFoldDB" id="A0A388LW05"/>
<protein>
    <recommendedName>
        <fullName evidence="4">CCHC-type domain-containing protein</fullName>
    </recommendedName>
</protein>
<keyword evidence="6" id="KW-1185">Reference proteome</keyword>
<keyword evidence="3" id="KW-0812">Transmembrane</keyword>
<feature type="compositionally biased region" description="Basic and acidic residues" evidence="2">
    <location>
        <begin position="1"/>
        <end position="37"/>
    </location>
</feature>
<dbReference type="SUPFAM" id="SSF57756">
    <property type="entry name" value="Retrovirus zinc finger-like domains"/>
    <property type="match status" value="1"/>
</dbReference>
<keyword evidence="3" id="KW-0472">Membrane</keyword>
<dbReference type="InterPro" id="IPR036875">
    <property type="entry name" value="Znf_CCHC_sf"/>
</dbReference>
<keyword evidence="3" id="KW-1133">Transmembrane helix</keyword>
<keyword evidence="1" id="KW-0479">Metal-binding</keyword>
<organism evidence="5 6">
    <name type="scientific">Chara braunii</name>
    <name type="common">Braun's stonewort</name>
    <dbReference type="NCBI Taxonomy" id="69332"/>
    <lineage>
        <taxon>Eukaryota</taxon>
        <taxon>Viridiplantae</taxon>
        <taxon>Streptophyta</taxon>
        <taxon>Charophyceae</taxon>
        <taxon>Charales</taxon>
        <taxon>Characeae</taxon>
        <taxon>Chara</taxon>
    </lineage>
</organism>
<dbReference type="GO" id="GO:0003676">
    <property type="term" value="F:nucleic acid binding"/>
    <property type="evidence" value="ECO:0007669"/>
    <property type="project" value="InterPro"/>
</dbReference>
<feature type="region of interest" description="Disordered" evidence="2">
    <location>
        <begin position="1"/>
        <end position="43"/>
    </location>
</feature>
<feature type="domain" description="CCHC-type" evidence="4">
    <location>
        <begin position="44"/>
        <end position="59"/>
    </location>
</feature>
<name>A0A388LW05_CHABU</name>
<reference evidence="5 6" key="1">
    <citation type="journal article" date="2018" name="Cell">
        <title>The Chara Genome: Secondary Complexity and Implications for Plant Terrestrialization.</title>
        <authorList>
            <person name="Nishiyama T."/>
            <person name="Sakayama H."/>
            <person name="Vries J.D."/>
            <person name="Buschmann H."/>
            <person name="Saint-Marcoux D."/>
            <person name="Ullrich K.K."/>
            <person name="Haas F.B."/>
            <person name="Vanderstraeten L."/>
            <person name="Becker D."/>
            <person name="Lang D."/>
            <person name="Vosolsobe S."/>
            <person name="Rombauts S."/>
            <person name="Wilhelmsson P.K.I."/>
            <person name="Janitza P."/>
            <person name="Kern R."/>
            <person name="Heyl A."/>
            <person name="Rumpler F."/>
            <person name="Villalobos L.I.A.C."/>
            <person name="Clay J.M."/>
            <person name="Skokan R."/>
            <person name="Toyoda A."/>
            <person name="Suzuki Y."/>
            <person name="Kagoshima H."/>
            <person name="Schijlen E."/>
            <person name="Tajeshwar N."/>
            <person name="Catarino B."/>
            <person name="Hetherington A.J."/>
            <person name="Saltykova A."/>
            <person name="Bonnot C."/>
            <person name="Breuninger H."/>
            <person name="Symeonidi A."/>
            <person name="Radhakrishnan G.V."/>
            <person name="Van Nieuwerburgh F."/>
            <person name="Deforce D."/>
            <person name="Chang C."/>
            <person name="Karol K.G."/>
            <person name="Hedrich R."/>
            <person name="Ulvskov P."/>
            <person name="Glockner G."/>
            <person name="Delwiche C.F."/>
            <person name="Petrasek J."/>
            <person name="Van de Peer Y."/>
            <person name="Friml J."/>
            <person name="Beilby M."/>
            <person name="Dolan L."/>
            <person name="Kohara Y."/>
            <person name="Sugano S."/>
            <person name="Fujiyama A."/>
            <person name="Delaux P.-M."/>
            <person name="Quint M."/>
            <person name="TheiBen G."/>
            <person name="Hagemann M."/>
            <person name="Harholt J."/>
            <person name="Dunand C."/>
            <person name="Zachgo S."/>
            <person name="Langdale J."/>
            <person name="Maumus F."/>
            <person name="Straeten D.V.D."/>
            <person name="Gould S.B."/>
            <person name="Rensing S.A."/>
        </authorList>
    </citation>
    <scope>NUCLEOTIDE SEQUENCE [LARGE SCALE GENOMIC DNA]</scope>
    <source>
        <strain evidence="5 6">S276</strain>
    </source>
</reference>
<comment type="caution">
    <text evidence="5">The sequence shown here is derived from an EMBL/GenBank/DDBJ whole genome shotgun (WGS) entry which is preliminary data.</text>
</comment>
<keyword evidence="1" id="KW-0862">Zinc</keyword>
<dbReference type="SMART" id="SM00343">
    <property type="entry name" value="ZnF_C2HC"/>
    <property type="match status" value="1"/>
</dbReference>
<keyword evidence="1" id="KW-0863">Zinc-finger</keyword>
<dbReference type="CDD" id="cd22249">
    <property type="entry name" value="UDM1_RNF168_RNF169-like"/>
    <property type="match status" value="1"/>
</dbReference>
<feature type="region of interest" description="Disordered" evidence="2">
    <location>
        <begin position="204"/>
        <end position="227"/>
    </location>
</feature>
<dbReference type="InterPro" id="IPR001878">
    <property type="entry name" value="Znf_CCHC"/>
</dbReference>
<dbReference type="Gene3D" id="4.10.60.10">
    <property type="entry name" value="Zinc finger, CCHC-type"/>
    <property type="match status" value="1"/>
</dbReference>
<feature type="region of interest" description="Disordered" evidence="2">
    <location>
        <begin position="249"/>
        <end position="274"/>
    </location>
</feature>
<feature type="transmembrane region" description="Helical" evidence="3">
    <location>
        <begin position="780"/>
        <end position="799"/>
    </location>
</feature>
<dbReference type="EMBL" id="BFEA01000568">
    <property type="protein sequence ID" value="GBG86510.1"/>
    <property type="molecule type" value="Genomic_DNA"/>
</dbReference>
<sequence length="951" mass="107493">MGDRRDYDGGRRRSSSEDRSNRHGFDRRDERRDDRQYGRSLPSCFSCNERGHYANQCPNRWRTSDARASTSYDVKRGRSTSSRRSEGVTSEVTKHESEELRLKIEELNKSLASVSEFVLAEKARKAEEERVRLEARAEAERLETERLARIKKEQRRNEKKQRDEQREAEIDKKLEIQLAIKTGNFFDRMEQNFGPVLDFVRKTRTSKQPVQVPEDSDDDSNGSATEDIRARTKKLTIHEKRKGGAEVVFEGSPPLLTPAKRTPRRTDPTKKTARTPGRVTLTKAKLKTKVSPYVEKLKKTLGQPSTIEKLRFRNQQMEDLRSLGALELQGSTHPKVDGHVCFRLCDGNQQHQELANANDIPRPDVSNRVQLLQREVACGFSNWYNLKGAQPDLCGLDFHRCFTQIEEVADKISLDGVKGVKEELKGFVLTPLDRNVGETLVMCSSVYQKAMMETFVLSSGYRIVQESESCILAQVKIEVREDGLSKFVRWDGKGSFGVSYVLPKHKDTNRFRPICPMFKEPMVKTGRMVAKGLNHLLFQLPVDSHFNLQVVSYLTARLLRVNNKIDRGKKGVVESASYDIKEMFSRLPHTDIIDAVSWIVDHYRSKGKTCVRVNTRGRGASFGKTTGSDHWRQLEFDDLVKFVRLELKHTYTYATGVLPRQVIGIPMGKSTSPPLACILCAFAECKFLNSLGSLRKRVFGIRLIDDVILITAALTGQQWKKILEEFEKCYPQNLVLKRTDDGNGILPSLDASIHVRARVLGFVLQVLGVAARGNCYETRFFAFVLLVAHGVGSMLAYALDRRSRIDYLKSLPEFFLKAILRDPTRYSGVREEEESLNICAEKFWKVFCPNLPPGLNNSNEFVSRALRTARENSQARAEDMVRLGHGGGGRGRGMCCCKRRAASGLAGGFFGVSDVSTENNSGAHHCKEVYQDSQKRPGILQSVNSSGSTDG</sequence>
<evidence type="ECO:0000256" key="3">
    <source>
        <dbReference type="SAM" id="Phobius"/>
    </source>
</evidence>
<dbReference type="Pfam" id="PF00098">
    <property type="entry name" value="zf-CCHC"/>
    <property type="match status" value="1"/>
</dbReference>
<dbReference type="Proteomes" id="UP000265515">
    <property type="component" value="Unassembled WGS sequence"/>
</dbReference>
<accession>A0A388LW05</accession>